<name>A0A165PPK9_9APHY</name>
<proteinExistence type="predicted"/>
<sequence length="187" mass="21052">MCHLQWADARRVCLTRHRRAPQFHLLSPLSFVRRQIVADVPCARKILVGVAASSYCGQKTQRKAPKSDNFLFWHDLARTWMLVMPRKVRTASKGSVCLQSMLILPRLEGLQTGCRNCSLGYHVYKSIIVFVLSQSSKRTYSPQVIRTTIPATLATAVSDQSSRLQELGRPSYVSGWRRTTACLNGSS</sequence>
<keyword evidence="2" id="KW-1185">Reference proteome</keyword>
<evidence type="ECO:0000313" key="2">
    <source>
        <dbReference type="Proteomes" id="UP000076727"/>
    </source>
</evidence>
<accession>A0A165PPK9</accession>
<organism evidence="1 2">
    <name type="scientific">Daedalea quercina L-15889</name>
    <dbReference type="NCBI Taxonomy" id="1314783"/>
    <lineage>
        <taxon>Eukaryota</taxon>
        <taxon>Fungi</taxon>
        <taxon>Dikarya</taxon>
        <taxon>Basidiomycota</taxon>
        <taxon>Agaricomycotina</taxon>
        <taxon>Agaricomycetes</taxon>
        <taxon>Polyporales</taxon>
        <taxon>Fomitopsis</taxon>
    </lineage>
</organism>
<gene>
    <name evidence="1" type="ORF">DAEQUDRAFT_327531</name>
</gene>
<dbReference type="AlphaFoldDB" id="A0A165PPK9"/>
<dbReference type="EMBL" id="KV429066">
    <property type="protein sequence ID" value="KZT68471.1"/>
    <property type="molecule type" value="Genomic_DNA"/>
</dbReference>
<evidence type="ECO:0000313" key="1">
    <source>
        <dbReference type="EMBL" id="KZT68471.1"/>
    </source>
</evidence>
<dbReference type="Proteomes" id="UP000076727">
    <property type="component" value="Unassembled WGS sequence"/>
</dbReference>
<protein>
    <submittedName>
        <fullName evidence="1">Uncharacterized protein</fullName>
    </submittedName>
</protein>
<reference evidence="1 2" key="1">
    <citation type="journal article" date="2016" name="Mol. Biol. Evol.">
        <title>Comparative Genomics of Early-Diverging Mushroom-Forming Fungi Provides Insights into the Origins of Lignocellulose Decay Capabilities.</title>
        <authorList>
            <person name="Nagy L.G."/>
            <person name="Riley R."/>
            <person name="Tritt A."/>
            <person name="Adam C."/>
            <person name="Daum C."/>
            <person name="Floudas D."/>
            <person name="Sun H."/>
            <person name="Yadav J.S."/>
            <person name="Pangilinan J."/>
            <person name="Larsson K.H."/>
            <person name="Matsuura K."/>
            <person name="Barry K."/>
            <person name="Labutti K."/>
            <person name="Kuo R."/>
            <person name="Ohm R.A."/>
            <person name="Bhattacharya S.S."/>
            <person name="Shirouzu T."/>
            <person name="Yoshinaga Y."/>
            <person name="Martin F.M."/>
            <person name="Grigoriev I.V."/>
            <person name="Hibbett D.S."/>
        </authorList>
    </citation>
    <scope>NUCLEOTIDE SEQUENCE [LARGE SCALE GENOMIC DNA]</scope>
    <source>
        <strain evidence="1 2">L-15889</strain>
    </source>
</reference>